<evidence type="ECO:0000256" key="1">
    <source>
        <dbReference type="SAM" id="Phobius"/>
    </source>
</evidence>
<gene>
    <name evidence="2" type="ORF">VB739_15085</name>
</gene>
<feature type="transmembrane region" description="Helical" evidence="1">
    <location>
        <begin position="38"/>
        <end position="57"/>
    </location>
</feature>
<dbReference type="RefSeq" id="WP_323357839.1">
    <property type="nucleotide sequence ID" value="NZ_JAYGHY010000075.1"/>
</dbReference>
<protein>
    <submittedName>
        <fullName evidence="2">Uncharacterized protein</fullName>
    </submittedName>
</protein>
<keyword evidence="1" id="KW-0812">Transmembrane</keyword>
<sequence length="91" mass="11012">MSDRPQGDWWRFVPAKQRRRRRFKAWRLRWGERLRHRGLAIALAFLAYGLIVLWLLLTMPPVVALLALTPMVLLPLLGYLTYWLLWKEFHE</sequence>
<evidence type="ECO:0000313" key="2">
    <source>
        <dbReference type="EMBL" id="MEA5443881.1"/>
    </source>
</evidence>
<evidence type="ECO:0000313" key="3">
    <source>
        <dbReference type="Proteomes" id="UP001302329"/>
    </source>
</evidence>
<comment type="caution">
    <text evidence="2">The sequence shown here is derived from an EMBL/GenBank/DDBJ whole genome shotgun (WGS) entry which is preliminary data.</text>
</comment>
<dbReference type="EMBL" id="JAYGHY010000075">
    <property type="protein sequence ID" value="MEA5443881.1"/>
    <property type="molecule type" value="Genomic_DNA"/>
</dbReference>
<organism evidence="2 3">
    <name type="scientific">Cyanobium gracile UHCC 0281</name>
    <dbReference type="NCBI Taxonomy" id="3110309"/>
    <lineage>
        <taxon>Bacteria</taxon>
        <taxon>Bacillati</taxon>
        <taxon>Cyanobacteriota</taxon>
        <taxon>Cyanophyceae</taxon>
        <taxon>Synechococcales</taxon>
        <taxon>Prochlorococcaceae</taxon>
        <taxon>Cyanobium</taxon>
    </lineage>
</organism>
<accession>A0ABU5SZG9</accession>
<dbReference type="Proteomes" id="UP001302329">
    <property type="component" value="Unassembled WGS sequence"/>
</dbReference>
<name>A0ABU5SZG9_9CYAN</name>
<keyword evidence="1" id="KW-0472">Membrane</keyword>
<reference evidence="2 3" key="1">
    <citation type="submission" date="2023-12" db="EMBL/GenBank/DDBJ databases">
        <title>Baltic Sea Cyanobacteria.</title>
        <authorList>
            <person name="Delbaje E."/>
            <person name="Fewer D.P."/>
            <person name="Shishido T.K."/>
        </authorList>
    </citation>
    <scope>NUCLEOTIDE SEQUENCE [LARGE SCALE GENOMIC DNA]</scope>
    <source>
        <strain evidence="2 3">UHCC 0281</strain>
    </source>
</reference>
<proteinExistence type="predicted"/>
<feature type="transmembrane region" description="Helical" evidence="1">
    <location>
        <begin position="63"/>
        <end position="85"/>
    </location>
</feature>
<keyword evidence="1" id="KW-1133">Transmembrane helix</keyword>
<keyword evidence="3" id="KW-1185">Reference proteome</keyword>